<evidence type="ECO:0000313" key="6">
    <source>
        <dbReference type="Proteomes" id="UP001152797"/>
    </source>
</evidence>
<dbReference type="Pfam" id="PF06916">
    <property type="entry name" value="FAM210A-B_dom"/>
    <property type="match status" value="1"/>
</dbReference>
<protein>
    <submittedName>
        <fullName evidence="5">DUF1279 domain-containing protein</fullName>
    </submittedName>
</protein>
<dbReference type="EMBL" id="CAMXCT030004168">
    <property type="protein sequence ID" value="CAL4795270.1"/>
    <property type="molecule type" value="Genomic_DNA"/>
</dbReference>
<reference evidence="3" key="1">
    <citation type="submission" date="2022-10" db="EMBL/GenBank/DDBJ databases">
        <authorList>
            <person name="Chen Y."/>
            <person name="Dougan E. K."/>
            <person name="Chan C."/>
            <person name="Rhodes N."/>
            <person name="Thang M."/>
        </authorList>
    </citation>
    <scope>NUCLEOTIDE SEQUENCE</scope>
</reference>
<organism evidence="3">
    <name type="scientific">Cladocopium goreaui</name>
    <dbReference type="NCBI Taxonomy" id="2562237"/>
    <lineage>
        <taxon>Eukaryota</taxon>
        <taxon>Sar</taxon>
        <taxon>Alveolata</taxon>
        <taxon>Dinophyceae</taxon>
        <taxon>Suessiales</taxon>
        <taxon>Symbiodiniaceae</taxon>
        <taxon>Cladocopium</taxon>
    </lineage>
</organism>
<feature type="transmembrane region" description="Helical" evidence="1">
    <location>
        <begin position="77"/>
        <end position="96"/>
    </location>
</feature>
<dbReference type="AlphaFoldDB" id="A0A9P1DDI1"/>
<feature type="domain" description="DUF1279" evidence="2">
    <location>
        <begin position="137"/>
        <end position="215"/>
    </location>
</feature>
<evidence type="ECO:0000313" key="5">
    <source>
        <dbReference type="EMBL" id="CAL4795270.1"/>
    </source>
</evidence>
<keyword evidence="1" id="KW-1133">Transmembrane helix</keyword>
<dbReference type="OrthoDB" id="423085at2759"/>
<comment type="caution">
    <text evidence="3">The sequence shown here is derived from an EMBL/GenBank/DDBJ whole genome shotgun (WGS) entry which is preliminary data.</text>
</comment>
<sequence>MIRNKLRPSDFSPFGHIHTLSALRFFAQESSGAFSLVQLQCISWPCFVDLWLQVFFNSILDLPLAAIFRMRARRFRLSGALLLCAFLASEIAFLGFPRPLKSPDAPSANVVSKIAEAPQSSVANIEERIEEHVSIPEILKRYGLPALFFHFLVWVSTLAGCYLFLSVNTGILELLPAELQQRISGGSQIGYAAAALGAAEVLGPARLALTVTAAPTASRVARQFEWFRRTEQEIVSFMSDAASKLSQLFLRA</sequence>
<dbReference type="EMBL" id="CAMXCT020004168">
    <property type="protein sequence ID" value="CAL1161333.1"/>
    <property type="molecule type" value="Genomic_DNA"/>
</dbReference>
<name>A0A9P1DDI1_9DINO</name>
<evidence type="ECO:0000313" key="4">
    <source>
        <dbReference type="EMBL" id="CAL1161333.1"/>
    </source>
</evidence>
<evidence type="ECO:0000256" key="1">
    <source>
        <dbReference type="SAM" id="Phobius"/>
    </source>
</evidence>
<keyword evidence="1" id="KW-0812">Transmembrane</keyword>
<dbReference type="InterPro" id="IPR009688">
    <property type="entry name" value="FAM210A/B-like_dom"/>
</dbReference>
<accession>A0A9P1DDI1</accession>
<dbReference type="Proteomes" id="UP001152797">
    <property type="component" value="Unassembled WGS sequence"/>
</dbReference>
<keyword evidence="6" id="KW-1185">Reference proteome</keyword>
<evidence type="ECO:0000259" key="2">
    <source>
        <dbReference type="Pfam" id="PF06916"/>
    </source>
</evidence>
<proteinExistence type="predicted"/>
<keyword evidence="1" id="KW-0472">Membrane</keyword>
<gene>
    <name evidence="3" type="ORF">C1SCF055_LOCUS33452</name>
</gene>
<evidence type="ECO:0000313" key="3">
    <source>
        <dbReference type="EMBL" id="CAI4007958.1"/>
    </source>
</evidence>
<reference evidence="4" key="2">
    <citation type="submission" date="2024-04" db="EMBL/GenBank/DDBJ databases">
        <authorList>
            <person name="Chen Y."/>
            <person name="Shah S."/>
            <person name="Dougan E. K."/>
            <person name="Thang M."/>
            <person name="Chan C."/>
        </authorList>
    </citation>
    <scope>NUCLEOTIDE SEQUENCE [LARGE SCALE GENOMIC DNA]</scope>
</reference>
<dbReference type="EMBL" id="CAMXCT010004168">
    <property type="protein sequence ID" value="CAI4007958.1"/>
    <property type="molecule type" value="Genomic_DNA"/>
</dbReference>
<feature type="transmembrane region" description="Helical" evidence="1">
    <location>
        <begin position="146"/>
        <end position="165"/>
    </location>
</feature>